<proteinExistence type="predicted"/>
<keyword evidence="3" id="KW-1185">Reference proteome</keyword>
<protein>
    <submittedName>
        <fullName evidence="2">Uncharacterized protein</fullName>
    </submittedName>
</protein>
<evidence type="ECO:0000313" key="3">
    <source>
        <dbReference type="Proteomes" id="UP000568839"/>
    </source>
</evidence>
<evidence type="ECO:0000256" key="1">
    <source>
        <dbReference type="SAM" id="Phobius"/>
    </source>
</evidence>
<dbReference type="EMBL" id="JACHHJ010000001">
    <property type="protein sequence ID" value="MBB6448874.1"/>
    <property type="molecule type" value="Genomic_DNA"/>
</dbReference>
<keyword evidence="1" id="KW-0812">Transmembrane</keyword>
<comment type="caution">
    <text evidence="2">The sequence shown here is derived from an EMBL/GenBank/DDBJ whole genome shotgun (WGS) entry which is preliminary data.</text>
</comment>
<dbReference type="AlphaFoldDB" id="A0A841PMD5"/>
<gene>
    <name evidence="2" type="ORF">HNR44_000823</name>
</gene>
<organism evidence="2 3">
    <name type="scientific">Geomicrobium halophilum</name>
    <dbReference type="NCBI Taxonomy" id="549000"/>
    <lineage>
        <taxon>Bacteria</taxon>
        <taxon>Bacillati</taxon>
        <taxon>Bacillota</taxon>
        <taxon>Bacilli</taxon>
        <taxon>Bacillales</taxon>
        <taxon>Geomicrobium</taxon>
    </lineage>
</organism>
<accession>A0A841PMD5</accession>
<dbReference type="Proteomes" id="UP000568839">
    <property type="component" value="Unassembled WGS sequence"/>
</dbReference>
<reference evidence="2 3" key="1">
    <citation type="submission" date="2020-08" db="EMBL/GenBank/DDBJ databases">
        <title>Genomic Encyclopedia of Type Strains, Phase IV (KMG-IV): sequencing the most valuable type-strain genomes for metagenomic binning, comparative biology and taxonomic classification.</title>
        <authorList>
            <person name="Goeker M."/>
        </authorList>
    </citation>
    <scope>NUCLEOTIDE SEQUENCE [LARGE SCALE GENOMIC DNA]</scope>
    <source>
        <strain evidence="2 3">DSM 21769</strain>
    </source>
</reference>
<evidence type="ECO:0000313" key="2">
    <source>
        <dbReference type="EMBL" id="MBB6448874.1"/>
    </source>
</evidence>
<feature type="transmembrane region" description="Helical" evidence="1">
    <location>
        <begin position="6"/>
        <end position="25"/>
    </location>
</feature>
<sequence length="61" mass="7835">MQKIFMWIIITLFTLLMYRYRRYFLRLFLKNKTSRRVLIKTVMEIPPLRRRFLRRYSPFAM</sequence>
<keyword evidence="1" id="KW-0472">Membrane</keyword>
<name>A0A841PMD5_9BACL</name>
<keyword evidence="1" id="KW-1133">Transmembrane helix</keyword>